<evidence type="ECO:0000256" key="2">
    <source>
        <dbReference type="ARBA" id="ARBA00010992"/>
    </source>
</evidence>
<feature type="transmembrane region" description="Helical" evidence="7">
    <location>
        <begin position="110"/>
        <end position="128"/>
    </location>
</feature>
<feature type="transmembrane region" description="Helical" evidence="7">
    <location>
        <begin position="134"/>
        <end position="154"/>
    </location>
</feature>
<evidence type="ECO:0000259" key="8">
    <source>
        <dbReference type="PROSITE" id="PS50850"/>
    </source>
</evidence>
<feature type="transmembrane region" description="Helical" evidence="7">
    <location>
        <begin position="330"/>
        <end position="350"/>
    </location>
</feature>
<dbReference type="PRINTS" id="PR00171">
    <property type="entry name" value="SUGRTRNSPORT"/>
</dbReference>
<feature type="transmembrane region" description="Helical" evidence="7">
    <location>
        <begin position="291"/>
        <end position="318"/>
    </location>
</feature>
<accession>A0A9P9E630</accession>
<dbReference type="Gene3D" id="1.20.1250.20">
    <property type="entry name" value="MFS general substrate transporter like domains"/>
    <property type="match status" value="1"/>
</dbReference>
<evidence type="ECO:0000256" key="7">
    <source>
        <dbReference type="SAM" id="Phobius"/>
    </source>
</evidence>
<evidence type="ECO:0000256" key="6">
    <source>
        <dbReference type="ARBA" id="ARBA00023136"/>
    </source>
</evidence>
<keyword evidence="6 7" id="KW-0472">Membrane</keyword>
<dbReference type="PROSITE" id="PS00216">
    <property type="entry name" value="SUGAR_TRANSPORT_1"/>
    <property type="match status" value="1"/>
</dbReference>
<dbReference type="AlphaFoldDB" id="A0A9P9E630"/>
<feature type="transmembrane region" description="Helical" evidence="7">
    <location>
        <begin position="166"/>
        <end position="188"/>
    </location>
</feature>
<keyword evidence="3" id="KW-0813">Transport</keyword>
<evidence type="ECO:0000313" key="9">
    <source>
        <dbReference type="EMBL" id="KAH7131603.1"/>
    </source>
</evidence>
<dbReference type="InterPro" id="IPR005828">
    <property type="entry name" value="MFS_sugar_transport-like"/>
</dbReference>
<dbReference type="Proteomes" id="UP000717696">
    <property type="component" value="Unassembled WGS sequence"/>
</dbReference>
<feature type="transmembrane region" description="Helical" evidence="7">
    <location>
        <begin position="390"/>
        <end position="413"/>
    </location>
</feature>
<keyword evidence="4 7" id="KW-0812">Transmembrane</keyword>
<name>A0A9P9E630_9HYPO</name>
<dbReference type="PROSITE" id="PS50850">
    <property type="entry name" value="MFS"/>
    <property type="match status" value="1"/>
</dbReference>
<dbReference type="GO" id="GO:0016020">
    <property type="term" value="C:membrane"/>
    <property type="evidence" value="ECO:0007669"/>
    <property type="project" value="UniProtKB-SubCell"/>
</dbReference>
<proteinExistence type="inferred from homology"/>
<feature type="transmembrane region" description="Helical" evidence="7">
    <location>
        <begin position="357"/>
        <end position="378"/>
    </location>
</feature>
<gene>
    <name evidence="9" type="ORF">B0J13DRAFT_610715</name>
</gene>
<evidence type="ECO:0000256" key="1">
    <source>
        <dbReference type="ARBA" id="ARBA00004141"/>
    </source>
</evidence>
<organism evidence="9 10">
    <name type="scientific">Dactylonectria estremocensis</name>
    <dbReference type="NCBI Taxonomy" id="1079267"/>
    <lineage>
        <taxon>Eukaryota</taxon>
        <taxon>Fungi</taxon>
        <taxon>Dikarya</taxon>
        <taxon>Ascomycota</taxon>
        <taxon>Pezizomycotina</taxon>
        <taxon>Sordariomycetes</taxon>
        <taxon>Hypocreomycetidae</taxon>
        <taxon>Hypocreales</taxon>
        <taxon>Nectriaceae</taxon>
        <taxon>Dactylonectria</taxon>
    </lineage>
</organism>
<dbReference type="SUPFAM" id="SSF103473">
    <property type="entry name" value="MFS general substrate transporter"/>
    <property type="match status" value="1"/>
</dbReference>
<evidence type="ECO:0000256" key="5">
    <source>
        <dbReference type="ARBA" id="ARBA00022989"/>
    </source>
</evidence>
<dbReference type="InterPro" id="IPR020846">
    <property type="entry name" value="MFS_dom"/>
</dbReference>
<protein>
    <submittedName>
        <fullName evidence="9">General substrate transporter</fullName>
    </submittedName>
</protein>
<evidence type="ECO:0000256" key="4">
    <source>
        <dbReference type="ARBA" id="ARBA00022692"/>
    </source>
</evidence>
<keyword evidence="5 7" id="KW-1133">Transmembrane helix</keyword>
<feature type="transmembrane region" description="Helical" evidence="7">
    <location>
        <begin position="457"/>
        <end position="476"/>
    </location>
</feature>
<dbReference type="InterPro" id="IPR050360">
    <property type="entry name" value="MFS_Sugar_Transporters"/>
</dbReference>
<dbReference type="Pfam" id="PF00083">
    <property type="entry name" value="Sugar_tr"/>
    <property type="match status" value="1"/>
</dbReference>
<feature type="transmembrane region" description="Helical" evidence="7">
    <location>
        <begin position="200"/>
        <end position="220"/>
    </location>
</feature>
<dbReference type="EMBL" id="JAGMUU010000019">
    <property type="protein sequence ID" value="KAH7131603.1"/>
    <property type="molecule type" value="Genomic_DNA"/>
</dbReference>
<feature type="transmembrane region" description="Helical" evidence="7">
    <location>
        <begin position="80"/>
        <end position="98"/>
    </location>
</feature>
<keyword evidence="10" id="KW-1185">Reference proteome</keyword>
<dbReference type="PANTHER" id="PTHR48022:SF59">
    <property type="entry name" value="MAJOR FACILITATOR SUPERFAMILY (MFS) PROFILE DOMAIN-CONTAINING PROTEIN"/>
    <property type="match status" value="1"/>
</dbReference>
<dbReference type="InterPro" id="IPR005829">
    <property type="entry name" value="Sugar_transporter_CS"/>
</dbReference>
<comment type="similarity">
    <text evidence="2">Belongs to the major facilitator superfamily. Sugar transporter (TC 2.A.1.1) family.</text>
</comment>
<evidence type="ECO:0000313" key="10">
    <source>
        <dbReference type="Proteomes" id="UP000717696"/>
    </source>
</evidence>
<evidence type="ECO:0000256" key="3">
    <source>
        <dbReference type="ARBA" id="ARBA00022448"/>
    </source>
</evidence>
<dbReference type="GO" id="GO:0005351">
    <property type="term" value="F:carbohydrate:proton symporter activity"/>
    <property type="evidence" value="ECO:0007669"/>
    <property type="project" value="TreeGrafter"/>
</dbReference>
<dbReference type="PANTHER" id="PTHR48022">
    <property type="entry name" value="PLASTIDIC GLUCOSE TRANSPORTER 4"/>
    <property type="match status" value="1"/>
</dbReference>
<dbReference type="OrthoDB" id="5296287at2759"/>
<sequence length="536" mass="58683">MAINEILTESVLAKYARVIRATPRDVMVNRSLLTTCAVYALAGLPTTWDQGSSSVVPSLPGFQEQFDIASGAKASDIQNFISIIYIGYAVGAASSFFVNDRIGRRWSFRLYAAIWILGQVIATTSPGWPALYTARIISGIGIGSLSVTGPMSIVEIAPAEIRGLLTAWYTIAMGTALFTSIFCVYGVFQHMASGRLQYQVVWFTPAVFMALAIVASFFVCESPRWLMMVGRRDDAITTLAELRRMPADHARLQKEIQDIEDSLSGAGSSFVVIVKETFTVPSNLRRLQQALISYALAQLSGANSVTSYFVPIMGIIGLGGGTERSMLLSGLYGLSKFVFSIIASFLFIDALGRRRSLFVGISVQLISHIYIGVFIKYHQEGPVSSASSQAAIAAVFSHAFGYAVGLFVLPYIFGGELWPNRIRSFGGAVSQTFHWLFIYAVKYSIPSLLKSTDNWGAFLFFAGWCFLALLYVFFMVPETSGLSVEEIDHLFKGPWFSAYKGVQRNRVIDSIETGGDEVSVGQKDKDDLVVKTRGEA</sequence>
<dbReference type="InterPro" id="IPR036259">
    <property type="entry name" value="MFS_trans_sf"/>
</dbReference>
<reference evidence="9" key="1">
    <citation type="journal article" date="2021" name="Nat. Commun.">
        <title>Genetic determinants of endophytism in the Arabidopsis root mycobiome.</title>
        <authorList>
            <person name="Mesny F."/>
            <person name="Miyauchi S."/>
            <person name="Thiergart T."/>
            <person name="Pickel B."/>
            <person name="Atanasova L."/>
            <person name="Karlsson M."/>
            <person name="Huettel B."/>
            <person name="Barry K.W."/>
            <person name="Haridas S."/>
            <person name="Chen C."/>
            <person name="Bauer D."/>
            <person name="Andreopoulos W."/>
            <person name="Pangilinan J."/>
            <person name="LaButti K."/>
            <person name="Riley R."/>
            <person name="Lipzen A."/>
            <person name="Clum A."/>
            <person name="Drula E."/>
            <person name="Henrissat B."/>
            <person name="Kohler A."/>
            <person name="Grigoriev I.V."/>
            <person name="Martin F.M."/>
            <person name="Hacquard S."/>
        </authorList>
    </citation>
    <scope>NUCLEOTIDE SEQUENCE</scope>
    <source>
        <strain evidence="9">MPI-CAGE-AT-0021</strain>
    </source>
</reference>
<feature type="domain" description="Major facilitator superfamily (MFS) profile" evidence="8">
    <location>
        <begin position="35"/>
        <end position="480"/>
    </location>
</feature>
<comment type="subcellular location">
    <subcellularLocation>
        <location evidence="1">Membrane</location>
        <topology evidence="1">Multi-pass membrane protein</topology>
    </subcellularLocation>
</comment>
<dbReference type="InterPro" id="IPR003663">
    <property type="entry name" value="Sugar/inositol_transpt"/>
</dbReference>
<comment type="caution">
    <text evidence="9">The sequence shown here is derived from an EMBL/GenBank/DDBJ whole genome shotgun (WGS) entry which is preliminary data.</text>
</comment>